<accession>A0A813JBY4</accession>
<feature type="compositionally biased region" description="Basic and acidic residues" evidence="1">
    <location>
        <begin position="117"/>
        <end position="162"/>
    </location>
</feature>
<evidence type="ECO:0000259" key="2">
    <source>
        <dbReference type="Pfam" id="PF00076"/>
    </source>
</evidence>
<feature type="region of interest" description="Disordered" evidence="1">
    <location>
        <begin position="266"/>
        <end position="453"/>
    </location>
</feature>
<feature type="compositionally biased region" description="Basic residues" evidence="1">
    <location>
        <begin position="163"/>
        <end position="186"/>
    </location>
</feature>
<dbReference type="SUPFAM" id="SSF54928">
    <property type="entry name" value="RNA-binding domain, RBD"/>
    <property type="match status" value="1"/>
</dbReference>
<organism evidence="3 4">
    <name type="scientific">Polarella glacialis</name>
    <name type="common">Dinoflagellate</name>
    <dbReference type="NCBI Taxonomy" id="89957"/>
    <lineage>
        <taxon>Eukaryota</taxon>
        <taxon>Sar</taxon>
        <taxon>Alveolata</taxon>
        <taxon>Dinophyceae</taxon>
        <taxon>Suessiales</taxon>
        <taxon>Suessiaceae</taxon>
        <taxon>Polarella</taxon>
    </lineage>
</organism>
<dbReference type="InterPro" id="IPR035979">
    <property type="entry name" value="RBD_domain_sf"/>
</dbReference>
<evidence type="ECO:0000313" key="4">
    <source>
        <dbReference type="Proteomes" id="UP000626109"/>
    </source>
</evidence>
<dbReference type="GO" id="GO:0003723">
    <property type="term" value="F:RNA binding"/>
    <property type="evidence" value="ECO:0007669"/>
    <property type="project" value="InterPro"/>
</dbReference>
<evidence type="ECO:0000313" key="3">
    <source>
        <dbReference type="EMBL" id="CAE8673943.1"/>
    </source>
</evidence>
<comment type="caution">
    <text evidence="3">The sequence shown here is derived from an EMBL/GenBank/DDBJ whole genome shotgun (WGS) entry which is preliminary data.</text>
</comment>
<evidence type="ECO:0000256" key="1">
    <source>
        <dbReference type="SAM" id="MobiDB-lite"/>
    </source>
</evidence>
<proteinExistence type="predicted"/>
<gene>
    <name evidence="3" type="ORF">PGLA2088_LOCUS18744</name>
</gene>
<dbReference type="EMBL" id="CAJNNW010024730">
    <property type="protein sequence ID" value="CAE8673943.1"/>
    <property type="molecule type" value="Genomic_DNA"/>
</dbReference>
<protein>
    <recommendedName>
        <fullName evidence="2">RRM domain-containing protein</fullName>
    </recommendedName>
</protein>
<dbReference type="Gene3D" id="3.30.70.330">
    <property type="match status" value="1"/>
</dbReference>
<dbReference type="Pfam" id="PF18143">
    <property type="entry name" value="HAD_SAK_2"/>
    <property type="match status" value="1"/>
</dbReference>
<reference evidence="3" key="1">
    <citation type="submission" date="2021-02" db="EMBL/GenBank/DDBJ databases">
        <authorList>
            <person name="Dougan E. K."/>
            <person name="Rhodes N."/>
            <person name="Thang M."/>
            <person name="Chan C."/>
        </authorList>
    </citation>
    <scope>NUCLEOTIDE SEQUENCE</scope>
</reference>
<feature type="compositionally biased region" description="Basic and acidic residues" evidence="1">
    <location>
        <begin position="187"/>
        <end position="208"/>
    </location>
</feature>
<feature type="domain" description="RRM" evidence="2">
    <location>
        <begin position="23"/>
        <end position="71"/>
    </location>
</feature>
<dbReference type="AlphaFoldDB" id="A0A813JBY4"/>
<feature type="compositionally biased region" description="Basic and acidic residues" evidence="1">
    <location>
        <begin position="274"/>
        <end position="292"/>
    </location>
</feature>
<dbReference type="InterPro" id="IPR000504">
    <property type="entry name" value="RRM_dom"/>
</dbReference>
<feature type="compositionally biased region" description="Basic and acidic residues" evidence="1">
    <location>
        <begin position="318"/>
        <end position="423"/>
    </location>
</feature>
<feature type="region of interest" description="Disordered" evidence="1">
    <location>
        <begin position="85"/>
        <end position="238"/>
    </location>
</feature>
<name>A0A813JBY4_POLGL</name>
<dbReference type="Proteomes" id="UP000626109">
    <property type="component" value="Unassembled WGS sequence"/>
</dbReference>
<dbReference type="Pfam" id="PF00076">
    <property type="entry name" value="RRM_1"/>
    <property type="match status" value="1"/>
</dbReference>
<sequence>MAGAKGVELEVSEGITEHSSRVALKGVFQNFGDVVSCWIPPVDRRGLDAASVRFANTAAAEAAKVACDGGQVFLQGLPVKVNWRSGGGRRVGNSDLGKNATVGSPSPGRSRALAIMDTRDRGDRGGRDRDRGDRDRRDDRDRDRRGGDRGDRGERGGRDVRDRRSRSKDRRKRSRSKEKKRSRSRRRDKDKDKDKDKEKSRSKDRGQKEVPALPPPAPGAFSGIAPTGMPPAPAPAPALTMAAFGSQAAALAFPDSVALAAMAAAAAAPVVDPEVEKQKQEELKAARAERSKQLKRGPGVAALVQGALKRAQEAPSVPKKEDEVSKGGKETSGEKHVKSEKEERKRRKLEETEKADAEKMQAEEKKRKDQEAKLSLEKKKSEKEAGERRERAKRDAAEAEKVLEKKEAETRDQRVKASVEAAKKLQAAKKQQDAENLYGDMPQPNPEEAAATEAQMSKDAAVGTKASNLELPPEDQSKVVFLDVDGVLRPARAGTFDMASDADAAAKPDTSDFFPGALKALRHIMERTSAMVVLSSEWRRSETCLAALAGVFDKNRLRMWSSTTNQSKLGSGQDALRLFAERRAREISGWLDEHNDVNGWVVLDDVNLSIADEAKKASTKALGPHLVQTLPLCGLTMGNAKTAVRLLNGALINKVVVERPVAPSGGLAAGGK</sequence>
<dbReference type="InterPro" id="IPR012677">
    <property type="entry name" value="Nucleotide-bd_a/b_plait_sf"/>
</dbReference>